<organism evidence="2 3">
    <name type="scientific">Paenibacillus phytorum</name>
    <dbReference type="NCBI Taxonomy" id="2654977"/>
    <lineage>
        <taxon>Bacteria</taxon>
        <taxon>Bacillati</taxon>
        <taxon>Bacillota</taxon>
        <taxon>Bacilli</taxon>
        <taxon>Bacillales</taxon>
        <taxon>Paenibacillaceae</taxon>
        <taxon>Paenibacillus</taxon>
    </lineage>
</organism>
<dbReference type="InterPro" id="IPR050312">
    <property type="entry name" value="IolE/XylAMocC-like"/>
</dbReference>
<dbReference type="InterPro" id="IPR013022">
    <property type="entry name" value="Xyl_isomerase-like_TIM-brl"/>
</dbReference>
<dbReference type="EMBL" id="WHOA01000248">
    <property type="protein sequence ID" value="NOU76874.1"/>
    <property type="molecule type" value="Genomic_DNA"/>
</dbReference>
<sequence>MMNKLAIQLYTLREECAHNFPQVLRDLKQLGWAGVQMAGYHNYDPEELASVIHEQKLKTAGLHVGLGRITDELDELIKEARLFRTRDIICPSIPLESRTEAGYRNVKQLLGEAAVKLKQHGLRLSYHNHAFEFETAVEGESALEYLLNPSDDNLILAEIDVYWVKKAGLEPAAFIQRYAGRMPIIHLKDMSDDDEQIYAEIGTGSIDFRPILQWGEASGIEWYVVEQDTCRRDPMDCVMTSLTNLKQLLAERQAAN</sequence>
<name>A0ABX1Y8K9_9BACL</name>
<dbReference type="PANTHER" id="PTHR12110">
    <property type="entry name" value="HYDROXYPYRUVATE ISOMERASE"/>
    <property type="match status" value="1"/>
</dbReference>
<dbReference type="Proteomes" id="UP000616779">
    <property type="component" value="Unassembled WGS sequence"/>
</dbReference>
<feature type="domain" description="Xylose isomerase-like TIM barrel" evidence="1">
    <location>
        <begin position="26"/>
        <end position="227"/>
    </location>
</feature>
<evidence type="ECO:0000259" key="1">
    <source>
        <dbReference type="Pfam" id="PF01261"/>
    </source>
</evidence>
<comment type="caution">
    <text evidence="2">The sequence shown here is derived from an EMBL/GenBank/DDBJ whole genome shotgun (WGS) entry which is preliminary data.</text>
</comment>
<reference evidence="2 3" key="1">
    <citation type="submission" date="2019-10" db="EMBL/GenBank/DDBJ databases">
        <title>Description of Paenibacillus terrestris sp. nov.</title>
        <authorList>
            <person name="Carlier A."/>
            <person name="Qi S."/>
        </authorList>
    </citation>
    <scope>NUCLEOTIDE SEQUENCE [LARGE SCALE GENOMIC DNA]</scope>
    <source>
        <strain evidence="2 3">LMG 31458</strain>
    </source>
</reference>
<accession>A0ABX1Y8K9</accession>
<protein>
    <submittedName>
        <fullName evidence="2">TIM barrel protein</fullName>
    </submittedName>
</protein>
<dbReference type="Pfam" id="PF01261">
    <property type="entry name" value="AP_endonuc_2"/>
    <property type="match status" value="1"/>
</dbReference>
<evidence type="ECO:0000313" key="3">
    <source>
        <dbReference type="Proteomes" id="UP000616779"/>
    </source>
</evidence>
<dbReference type="SUPFAM" id="SSF51658">
    <property type="entry name" value="Xylose isomerase-like"/>
    <property type="match status" value="1"/>
</dbReference>
<dbReference type="PANTHER" id="PTHR12110:SF41">
    <property type="entry name" value="INOSOSE DEHYDRATASE"/>
    <property type="match status" value="1"/>
</dbReference>
<proteinExistence type="predicted"/>
<dbReference type="Gene3D" id="3.20.20.150">
    <property type="entry name" value="Divalent-metal-dependent TIM barrel enzymes"/>
    <property type="match status" value="1"/>
</dbReference>
<keyword evidence="3" id="KW-1185">Reference proteome</keyword>
<dbReference type="InterPro" id="IPR036237">
    <property type="entry name" value="Xyl_isomerase-like_sf"/>
</dbReference>
<evidence type="ECO:0000313" key="2">
    <source>
        <dbReference type="EMBL" id="NOU76874.1"/>
    </source>
</evidence>
<gene>
    <name evidence="2" type="ORF">GC098_36865</name>
</gene>